<accession>A0A2P8HW31</accession>
<evidence type="ECO:0000313" key="4">
    <source>
        <dbReference type="EMBL" id="PSL50447.1"/>
    </source>
</evidence>
<keyword evidence="5" id="KW-1185">Reference proteome</keyword>
<name>A0A2P8HW31_9BACI</name>
<dbReference type="Pfam" id="PF13649">
    <property type="entry name" value="Methyltransf_25"/>
    <property type="match status" value="1"/>
</dbReference>
<keyword evidence="2 4" id="KW-0808">Transferase</keyword>
<dbReference type="Gene3D" id="2.20.25.110">
    <property type="entry name" value="S-adenosyl-L-methionine-dependent methyltransferases"/>
    <property type="match status" value="1"/>
</dbReference>
<dbReference type="PANTHER" id="PTHR43861">
    <property type="entry name" value="TRANS-ACONITATE 2-METHYLTRANSFERASE-RELATED"/>
    <property type="match status" value="1"/>
</dbReference>
<protein>
    <submittedName>
        <fullName evidence="4">Methyltransferase family protein</fullName>
    </submittedName>
</protein>
<keyword evidence="1 4" id="KW-0489">Methyltransferase</keyword>
<dbReference type="InterPro" id="IPR041698">
    <property type="entry name" value="Methyltransf_25"/>
</dbReference>
<sequence length="242" mass="27941">MKAWYQESFQEDYLRIYQHRDEQKAARELETIVESLQLTPGMKVLDLACGNGRHARWLARRGLEVTGVDLSSALLKQAIELTVDLPVQYRRQDMRQPTFTNEMDAVFSLFTSFGYFTEDEENEQVFHHAYQALKPGGQFMFDYLNPAHVKANLVPEDEQEIDGMKVKQSRRVENGYVIKDIIVQEGESRREYMERVKLYDETAVTSMLQAAGFTIQAVYGNYEGTSFHPGSSPRQIYTAVKM</sequence>
<dbReference type="CDD" id="cd02440">
    <property type="entry name" value="AdoMet_MTases"/>
    <property type="match status" value="1"/>
</dbReference>
<dbReference type="GO" id="GO:0032259">
    <property type="term" value="P:methylation"/>
    <property type="evidence" value="ECO:0007669"/>
    <property type="project" value="UniProtKB-KW"/>
</dbReference>
<evidence type="ECO:0000313" key="5">
    <source>
        <dbReference type="Proteomes" id="UP000242310"/>
    </source>
</evidence>
<evidence type="ECO:0000256" key="2">
    <source>
        <dbReference type="ARBA" id="ARBA00022679"/>
    </source>
</evidence>
<feature type="domain" description="Methyltransferase" evidence="3">
    <location>
        <begin position="44"/>
        <end position="137"/>
    </location>
</feature>
<dbReference type="RefSeq" id="WP_106587779.1">
    <property type="nucleotide sequence ID" value="NZ_PYAV01000003.1"/>
</dbReference>
<dbReference type="EMBL" id="PYAV01000003">
    <property type="protein sequence ID" value="PSL50447.1"/>
    <property type="molecule type" value="Genomic_DNA"/>
</dbReference>
<dbReference type="Gene3D" id="3.40.50.150">
    <property type="entry name" value="Vaccinia Virus protein VP39"/>
    <property type="match status" value="1"/>
</dbReference>
<proteinExistence type="predicted"/>
<gene>
    <name evidence="4" type="ORF">B0H94_10358</name>
</gene>
<reference evidence="4 5" key="1">
    <citation type="submission" date="2018-03" db="EMBL/GenBank/DDBJ databases">
        <title>Genomic Encyclopedia of Type Strains, Phase III (KMG-III): the genomes of soil and plant-associated and newly described type strains.</title>
        <authorList>
            <person name="Whitman W."/>
        </authorList>
    </citation>
    <scope>NUCLEOTIDE SEQUENCE [LARGE SCALE GENOMIC DNA]</scope>
    <source>
        <strain evidence="4 5">CGMCC 1.07653</strain>
    </source>
</reference>
<comment type="caution">
    <text evidence="4">The sequence shown here is derived from an EMBL/GenBank/DDBJ whole genome shotgun (WGS) entry which is preliminary data.</text>
</comment>
<evidence type="ECO:0000256" key="1">
    <source>
        <dbReference type="ARBA" id="ARBA00022603"/>
    </source>
</evidence>
<dbReference type="InterPro" id="IPR029063">
    <property type="entry name" value="SAM-dependent_MTases_sf"/>
</dbReference>
<dbReference type="OrthoDB" id="9811589at2"/>
<dbReference type="GO" id="GO:0008168">
    <property type="term" value="F:methyltransferase activity"/>
    <property type="evidence" value="ECO:0007669"/>
    <property type="project" value="UniProtKB-KW"/>
</dbReference>
<dbReference type="Proteomes" id="UP000242310">
    <property type="component" value="Unassembled WGS sequence"/>
</dbReference>
<dbReference type="AlphaFoldDB" id="A0A2P8HW31"/>
<dbReference type="PANTHER" id="PTHR43861:SF1">
    <property type="entry name" value="TRANS-ACONITATE 2-METHYLTRANSFERASE"/>
    <property type="match status" value="1"/>
</dbReference>
<organism evidence="4 5">
    <name type="scientific">Salsuginibacillus halophilus</name>
    <dbReference type="NCBI Taxonomy" id="517424"/>
    <lineage>
        <taxon>Bacteria</taxon>
        <taxon>Bacillati</taxon>
        <taxon>Bacillota</taxon>
        <taxon>Bacilli</taxon>
        <taxon>Bacillales</taxon>
        <taxon>Bacillaceae</taxon>
        <taxon>Salsuginibacillus</taxon>
    </lineage>
</organism>
<dbReference type="SUPFAM" id="SSF53335">
    <property type="entry name" value="S-adenosyl-L-methionine-dependent methyltransferases"/>
    <property type="match status" value="1"/>
</dbReference>
<evidence type="ECO:0000259" key="3">
    <source>
        <dbReference type="Pfam" id="PF13649"/>
    </source>
</evidence>